<accession>A0ACC0YL19</accession>
<comment type="caution">
    <text evidence="1">The sequence shown here is derived from an EMBL/GenBank/DDBJ whole genome shotgun (WGS) entry which is preliminary data.</text>
</comment>
<evidence type="ECO:0000313" key="2">
    <source>
        <dbReference type="Proteomes" id="UP001163603"/>
    </source>
</evidence>
<protein>
    <submittedName>
        <fullName evidence="1">Uncharacterized protein</fullName>
    </submittedName>
</protein>
<sequence>MRHHPETNPYFYSQQHSQLPAPTPTPQHQSPQHQEPHPQAEPSGMTPPQSQDQIHPTTPWIWPPTQRPTIPPPKAEPLGQWGALVPQGTDGSAPKTQSTHSQAQELAPHSPPRHTGSQATQPPKHQRHRRQQSPREQQAHQRSYFGLAPRRTKLHTWFLAGFCAIFWLVIILGGLIVLIVYLVFRPHSPSFEVSSVTLNAAYLDVDVLLNADLTVLAKFINPNRKVRVDFSYVVLDLYYGNTLIASQYIEPFRAERRQIRLANVHMVASQVQLPSDETERLKREIERNKIEFQVKGVFRARSNLGSFLRYSYRLYGHCAIEVTDPPGGVLRAVKCKTKR</sequence>
<keyword evidence="2" id="KW-1185">Reference proteome</keyword>
<reference evidence="2" key="1">
    <citation type="journal article" date="2023" name="G3 (Bethesda)">
        <title>Genome assembly and association tests identify interacting loci associated with vigor, precocity, and sex in interspecific pistachio rootstocks.</title>
        <authorList>
            <person name="Palmer W."/>
            <person name="Jacygrad E."/>
            <person name="Sagayaradj S."/>
            <person name="Cavanaugh K."/>
            <person name="Han R."/>
            <person name="Bertier L."/>
            <person name="Beede B."/>
            <person name="Kafkas S."/>
            <person name="Golino D."/>
            <person name="Preece J."/>
            <person name="Michelmore R."/>
        </authorList>
    </citation>
    <scope>NUCLEOTIDE SEQUENCE [LARGE SCALE GENOMIC DNA]</scope>
</reference>
<name>A0ACC0YL19_9ROSI</name>
<gene>
    <name evidence="1" type="ORF">Pint_22841</name>
</gene>
<evidence type="ECO:0000313" key="1">
    <source>
        <dbReference type="EMBL" id="KAJ0038959.1"/>
    </source>
</evidence>
<dbReference type="Proteomes" id="UP001163603">
    <property type="component" value="Chromosome 6"/>
</dbReference>
<organism evidence="1 2">
    <name type="scientific">Pistacia integerrima</name>
    <dbReference type="NCBI Taxonomy" id="434235"/>
    <lineage>
        <taxon>Eukaryota</taxon>
        <taxon>Viridiplantae</taxon>
        <taxon>Streptophyta</taxon>
        <taxon>Embryophyta</taxon>
        <taxon>Tracheophyta</taxon>
        <taxon>Spermatophyta</taxon>
        <taxon>Magnoliopsida</taxon>
        <taxon>eudicotyledons</taxon>
        <taxon>Gunneridae</taxon>
        <taxon>Pentapetalae</taxon>
        <taxon>rosids</taxon>
        <taxon>malvids</taxon>
        <taxon>Sapindales</taxon>
        <taxon>Anacardiaceae</taxon>
        <taxon>Pistacia</taxon>
    </lineage>
</organism>
<proteinExistence type="predicted"/>
<dbReference type="EMBL" id="CM047741">
    <property type="protein sequence ID" value="KAJ0038959.1"/>
    <property type="molecule type" value="Genomic_DNA"/>
</dbReference>